<dbReference type="RefSeq" id="WP_283739347.1">
    <property type="nucleotide sequence ID" value="NZ_JASJEV010000002.1"/>
</dbReference>
<feature type="domain" description="Transglycosylase SLT" evidence="3">
    <location>
        <begin position="34"/>
        <end position="324"/>
    </location>
</feature>
<evidence type="ECO:0000259" key="2">
    <source>
        <dbReference type="Pfam" id="PF01471"/>
    </source>
</evidence>
<dbReference type="InterPro" id="IPR036366">
    <property type="entry name" value="PGBDSf"/>
</dbReference>
<dbReference type="Gene3D" id="1.10.530.10">
    <property type="match status" value="1"/>
</dbReference>
<organism evidence="4 5">
    <name type="scientific">Chelatococcus albus</name>
    <dbReference type="NCBI Taxonomy" id="3047466"/>
    <lineage>
        <taxon>Bacteria</taxon>
        <taxon>Pseudomonadati</taxon>
        <taxon>Pseudomonadota</taxon>
        <taxon>Alphaproteobacteria</taxon>
        <taxon>Hyphomicrobiales</taxon>
        <taxon>Chelatococcaceae</taxon>
        <taxon>Chelatococcus</taxon>
    </lineage>
</organism>
<dbReference type="NCBIfam" id="TIGR02283">
    <property type="entry name" value="MltB_2"/>
    <property type="match status" value="1"/>
</dbReference>
<accession>A0ABT7AER9</accession>
<dbReference type="InterPro" id="IPR036365">
    <property type="entry name" value="PGBD-like_sf"/>
</dbReference>
<dbReference type="InterPro" id="IPR023346">
    <property type="entry name" value="Lysozyme-like_dom_sf"/>
</dbReference>
<evidence type="ECO:0000259" key="3">
    <source>
        <dbReference type="Pfam" id="PF13406"/>
    </source>
</evidence>
<dbReference type="InterPro" id="IPR002477">
    <property type="entry name" value="Peptidoglycan-bd-like"/>
</dbReference>
<evidence type="ECO:0000313" key="4">
    <source>
        <dbReference type="EMBL" id="MDJ1157344.1"/>
    </source>
</evidence>
<name>A0ABT7AER9_9HYPH</name>
<reference evidence="4 5" key="1">
    <citation type="submission" date="2023-05" db="EMBL/GenBank/DDBJ databases">
        <title>Chelatococcus sp. nov., a moderately thermophilic bacterium isolated from hot spring microbial mat.</title>
        <authorList>
            <person name="Hu C.-J."/>
            <person name="Li W.-J."/>
        </authorList>
    </citation>
    <scope>NUCLEOTIDE SEQUENCE [LARGE SCALE GENOMIC DNA]</scope>
    <source>
        <strain evidence="4 5">SYSU G07232</strain>
    </source>
</reference>
<dbReference type="SUPFAM" id="SSF53955">
    <property type="entry name" value="Lysozyme-like"/>
    <property type="match status" value="1"/>
</dbReference>
<dbReference type="Pfam" id="PF01471">
    <property type="entry name" value="PG_binding_1"/>
    <property type="match status" value="1"/>
</dbReference>
<evidence type="ECO:0000313" key="5">
    <source>
        <dbReference type="Proteomes" id="UP001321492"/>
    </source>
</evidence>
<keyword evidence="5" id="KW-1185">Reference proteome</keyword>
<proteinExistence type="predicted"/>
<feature type="domain" description="Peptidoglycan binding-like" evidence="2">
    <location>
        <begin position="345"/>
        <end position="400"/>
    </location>
</feature>
<dbReference type="PANTHER" id="PTHR30163">
    <property type="entry name" value="MEMBRANE-BOUND LYTIC MUREIN TRANSGLYCOSYLASE B"/>
    <property type="match status" value="1"/>
</dbReference>
<feature type="chain" id="PRO_5047099030" evidence="1">
    <location>
        <begin position="24"/>
        <end position="407"/>
    </location>
</feature>
<feature type="signal peptide" evidence="1">
    <location>
        <begin position="1"/>
        <end position="23"/>
    </location>
</feature>
<dbReference type="Gene3D" id="1.10.8.350">
    <property type="entry name" value="Bacterial muramidase"/>
    <property type="match status" value="1"/>
</dbReference>
<protein>
    <submittedName>
        <fullName evidence="4">Lytic murein transglycosylase</fullName>
    </submittedName>
</protein>
<dbReference type="SUPFAM" id="SSF47090">
    <property type="entry name" value="PGBD-like"/>
    <property type="match status" value="1"/>
</dbReference>
<dbReference type="PANTHER" id="PTHR30163:SF8">
    <property type="entry name" value="LYTIC MUREIN TRANSGLYCOSYLASE"/>
    <property type="match status" value="1"/>
</dbReference>
<keyword evidence="1" id="KW-0732">Signal</keyword>
<evidence type="ECO:0000256" key="1">
    <source>
        <dbReference type="SAM" id="SignalP"/>
    </source>
</evidence>
<dbReference type="InterPro" id="IPR043426">
    <property type="entry name" value="MltB-like"/>
</dbReference>
<dbReference type="InterPro" id="IPR011970">
    <property type="entry name" value="MltB_2"/>
</dbReference>
<dbReference type="EMBL" id="JASJEV010000002">
    <property type="protein sequence ID" value="MDJ1157344.1"/>
    <property type="molecule type" value="Genomic_DNA"/>
</dbReference>
<comment type="caution">
    <text evidence="4">The sequence shown here is derived from an EMBL/GenBank/DDBJ whole genome shotgun (WGS) entry which is preliminary data.</text>
</comment>
<gene>
    <name evidence="4" type="ORF">QNA08_03715</name>
</gene>
<dbReference type="InterPro" id="IPR031304">
    <property type="entry name" value="SLT_2"/>
</dbReference>
<dbReference type="Pfam" id="PF13406">
    <property type="entry name" value="SLT_2"/>
    <property type="match status" value="1"/>
</dbReference>
<dbReference type="Proteomes" id="UP001321492">
    <property type="component" value="Unassembled WGS sequence"/>
</dbReference>
<dbReference type="Gene3D" id="1.10.101.10">
    <property type="entry name" value="PGBD-like superfamily/PGBD"/>
    <property type="match status" value="1"/>
</dbReference>
<sequence length="407" mass="43567">MPRTTAGSAIVAAFLAAVTGAPAAAATCGGAAGFDAWLASFKREAAAQGVRPATIAGALDGVTFDPGIVARDRGQGVFQQSFLQFSGRMVAAYRLQKGAQLIKQYARILDRIEAEYGVPGAVIVAFWGLETDFGANIGDGNTLRALATLAWDCRRPDMFRRELLAALRIIDRGDLTPAQMRGPWAGELGQLQFLPAHYYDYGVDYDGDGRRDLLRSVPDVLASGANYLKSLGWRAGEPWLQEVRLPAELPWDQADLAILHPRSYWIRAGVTAADGATLPADGLPASLLLPMGRNGPAFLAYANFRAFLGWNRSLVYATTAAYFATRLDGAGPVGQGRAPVQTLSASEVAELQRLLAARGYDIGKVDGKLGLTTRAGVKQAQLKLGLPADSYPTRELLERLRTTNGTN</sequence>